<dbReference type="PANTHER" id="PTHR31379:SF1">
    <property type="entry name" value="F-BOX C PROTEIN-RELATED"/>
    <property type="match status" value="1"/>
</dbReference>
<reference evidence="1 2" key="1">
    <citation type="submission" date="2022-04" db="EMBL/GenBank/DDBJ databases">
        <title>Chromosome-level reference genomes for two strains of Caenorhabditis briggsae: an improved platform for comparative genomics.</title>
        <authorList>
            <person name="Stevens L."/>
            <person name="Andersen E."/>
        </authorList>
    </citation>
    <scope>NUCLEOTIDE SEQUENCE [LARGE SCALE GENOMIC DNA]</scope>
    <source>
        <strain evidence="1">VX34</strain>
        <tissue evidence="1">Whole-organism</tissue>
    </source>
</reference>
<dbReference type="InterPro" id="IPR021942">
    <property type="entry name" value="DUF3557"/>
</dbReference>
<name>A0AAE9ELY9_CAEBR</name>
<gene>
    <name evidence="1" type="ORF">L5515_003397</name>
</gene>
<accession>A0AAE9ELY9</accession>
<dbReference type="EMBL" id="CP092622">
    <property type="protein sequence ID" value="UMM21937.1"/>
    <property type="molecule type" value="Genomic_DNA"/>
</dbReference>
<proteinExistence type="predicted"/>
<evidence type="ECO:0000313" key="1">
    <source>
        <dbReference type="EMBL" id="UMM21937.1"/>
    </source>
</evidence>
<protein>
    <submittedName>
        <fullName evidence="1">Uncharacterized protein</fullName>
    </submittedName>
</protein>
<evidence type="ECO:0000313" key="2">
    <source>
        <dbReference type="Proteomes" id="UP000829354"/>
    </source>
</evidence>
<dbReference type="PANTHER" id="PTHR31379">
    <property type="entry name" value="F-BOX C PROTEIN-RELATED-RELATED"/>
    <property type="match status" value="1"/>
</dbReference>
<dbReference type="AlphaFoldDB" id="A0AAE9ELY9"/>
<organism evidence="1 2">
    <name type="scientific">Caenorhabditis briggsae</name>
    <dbReference type="NCBI Taxonomy" id="6238"/>
    <lineage>
        <taxon>Eukaryota</taxon>
        <taxon>Metazoa</taxon>
        <taxon>Ecdysozoa</taxon>
        <taxon>Nematoda</taxon>
        <taxon>Chromadorea</taxon>
        <taxon>Rhabditida</taxon>
        <taxon>Rhabditina</taxon>
        <taxon>Rhabditomorpha</taxon>
        <taxon>Rhabditoidea</taxon>
        <taxon>Rhabditidae</taxon>
        <taxon>Peloderinae</taxon>
        <taxon>Caenorhabditis</taxon>
    </lineage>
</organism>
<sequence length="329" mass="37148">MSRPLLYVFLPTVIERMDLANRIVVSQKCPALRRTDQRCPADANTVEITTNSIKINNTSFQVEKYESGEHIEIFRDVDSKTVVLKTTVPLPEAKKKLFETIMKIRSGILKVKNLSILGDLNCFLPNLKLCVQNLKVAKPYTNFLEAYSEKQKKTSSLIVDLQKVLTADSFPLESFEMDYNFAGISNIPANTVITTRQQFAPFVKDGYGPVFNIATKEKRLTQQIALKLEKFFAPSYRLPSGIISPSKECLAIATMQAFIDCPPVIDFVKNGLAYLGNEIPSETFLKIHNAVRSLVAKIQAGWSMIYCTELHIFVLNKFSLIIFHFVTYG</sequence>
<keyword evidence="2" id="KW-1185">Reference proteome</keyword>
<dbReference type="Proteomes" id="UP000829354">
    <property type="component" value="Chromosome III"/>
</dbReference>